<dbReference type="AlphaFoldDB" id="A0A6N3BI12"/>
<proteinExistence type="predicted"/>
<evidence type="ECO:0000313" key="3">
    <source>
        <dbReference type="EMBL" id="VYU04436.1"/>
    </source>
</evidence>
<evidence type="ECO:0000313" key="2">
    <source>
        <dbReference type="EMBL" id="MCB5444603.1"/>
    </source>
</evidence>
<evidence type="ECO:0000313" key="4">
    <source>
        <dbReference type="Proteomes" id="UP001299409"/>
    </source>
</evidence>
<protein>
    <submittedName>
        <fullName evidence="3">Uncharacterized protein</fullName>
    </submittedName>
</protein>
<dbReference type="RefSeq" id="WP_007285899.1">
    <property type="nucleotide sequence ID" value="NZ_BAABXU010000001.1"/>
</dbReference>
<keyword evidence="4" id="KW-1185">Reference proteome</keyword>
<feature type="compositionally biased region" description="Basic residues" evidence="1">
    <location>
        <begin position="96"/>
        <end position="124"/>
    </location>
</feature>
<sequence>MKKSKKKVDKIDQETLEQFAKEKNIDKNKIENIANSYQGKSEDELLDELINIGKNLKGKEEVVSKFKNFLNPEQQQKLDSIMNKISEAEIQDKINSKKSKKSSSHHSPSGKKTVKKVKRVKKSN</sequence>
<dbReference type="Proteomes" id="UP001299409">
    <property type="component" value="Unassembled WGS sequence"/>
</dbReference>
<feature type="region of interest" description="Disordered" evidence="1">
    <location>
        <begin position="91"/>
        <end position="124"/>
    </location>
</feature>
<reference evidence="2 4" key="2">
    <citation type="submission" date="2021-10" db="EMBL/GenBank/DDBJ databases">
        <title>Collection of gut derived symbiotic bacterial strains cultured from healthy donors.</title>
        <authorList>
            <person name="Lin H."/>
            <person name="Littmann E."/>
            <person name="Claire K."/>
            <person name="Pamer E."/>
        </authorList>
    </citation>
    <scope>NUCLEOTIDE SEQUENCE [LARGE SCALE GENOMIC DNA]</scope>
    <source>
        <strain evidence="2 4">MSK.17.68</strain>
    </source>
</reference>
<gene>
    <name evidence="3" type="ORF">IBLFYP30_01599</name>
    <name evidence="2" type="ORF">LIP50_00140</name>
</gene>
<organism evidence="3">
    <name type="scientific">Intestinibacter bartlettii</name>
    <dbReference type="NCBI Taxonomy" id="261299"/>
    <lineage>
        <taxon>Bacteria</taxon>
        <taxon>Bacillati</taxon>
        <taxon>Bacillota</taxon>
        <taxon>Clostridia</taxon>
        <taxon>Peptostreptococcales</taxon>
        <taxon>Peptostreptococcaceae</taxon>
        <taxon>Intestinibacter</taxon>
    </lineage>
</organism>
<dbReference type="EMBL" id="JAJBMB010000001">
    <property type="protein sequence ID" value="MCB5444603.1"/>
    <property type="molecule type" value="Genomic_DNA"/>
</dbReference>
<dbReference type="EMBL" id="CACRUE010000024">
    <property type="protein sequence ID" value="VYU04436.1"/>
    <property type="molecule type" value="Genomic_DNA"/>
</dbReference>
<name>A0A6N3BI12_9FIRM</name>
<reference evidence="3" key="1">
    <citation type="submission" date="2019-11" db="EMBL/GenBank/DDBJ databases">
        <authorList>
            <person name="Feng L."/>
        </authorList>
    </citation>
    <scope>NUCLEOTIDE SEQUENCE</scope>
    <source>
        <strain evidence="3">IbartlettiiLFYP30</strain>
    </source>
</reference>
<evidence type="ECO:0000256" key="1">
    <source>
        <dbReference type="SAM" id="MobiDB-lite"/>
    </source>
</evidence>
<accession>A0A6N3BI12</accession>
<dbReference type="GeneID" id="89564570"/>